<dbReference type="SUPFAM" id="SSF46894">
    <property type="entry name" value="C-terminal effector domain of the bipartite response regulators"/>
    <property type="match status" value="1"/>
</dbReference>
<dbReference type="PROSITE" id="PS51755">
    <property type="entry name" value="OMPR_PHOB"/>
    <property type="match status" value="1"/>
</dbReference>
<keyword evidence="4 7" id="KW-0238">DNA-binding</keyword>
<dbReference type="PANTHER" id="PTHR48111:SF21">
    <property type="entry name" value="DNA-BINDING DUAL MASTER TRANSCRIPTIONAL REGULATOR RPAA"/>
    <property type="match status" value="1"/>
</dbReference>
<dbReference type="InterPro" id="IPR016032">
    <property type="entry name" value="Sig_transdc_resp-reg_C-effctor"/>
</dbReference>
<evidence type="ECO:0000256" key="1">
    <source>
        <dbReference type="ARBA" id="ARBA00022553"/>
    </source>
</evidence>
<dbReference type="RefSeq" id="WP_050431727.1">
    <property type="nucleotide sequence ID" value="NZ_CP012159.1"/>
</dbReference>
<evidence type="ECO:0000256" key="2">
    <source>
        <dbReference type="ARBA" id="ARBA00023012"/>
    </source>
</evidence>
<dbReference type="KEGG" id="ccro:CMC5_038290"/>
<evidence type="ECO:0000259" key="9">
    <source>
        <dbReference type="PROSITE" id="PS51755"/>
    </source>
</evidence>
<keyword evidence="1 6" id="KW-0597">Phosphoprotein</keyword>
<evidence type="ECO:0000313" key="10">
    <source>
        <dbReference type="EMBL" id="AKT39680.1"/>
    </source>
</evidence>
<dbReference type="OrthoDB" id="9793321at2"/>
<dbReference type="InterPro" id="IPR011006">
    <property type="entry name" value="CheY-like_superfamily"/>
</dbReference>
<dbReference type="STRING" id="52.CMC5_038290"/>
<dbReference type="CDD" id="cd00383">
    <property type="entry name" value="trans_reg_C"/>
    <property type="match status" value="1"/>
</dbReference>
<accession>A0A0K1EFN8</accession>
<dbReference type="Gene3D" id="3.40.50.2300">
    <property type="match status" value="1"/>
</dbReference>
<reference evidence="10 11" key="1">
    <citation type="submission" date="2015-07" db="EMBL/GenBank/DDBJ databases">
        <title>Genome analysis of myxobacterium Chondromyces crocatus Cm c5 reveals a high potential for natural compound synthesis and the genetic basis for the loss of fruiting body formation.</title>
        <authorList>
            <person name="Zaburannyi N."/>
            <person name="Bunk B."/>
            <person name="Maier J."/>
            <person name="Overmann J."/>
            <person name="Mueller R."/>
        </authorList>
    </citation>
    <scope>NUCLEOTIDE SEQUENCE [LARGE SCALE GENOMIC DNA]</scope>
    <source>
        <strain evidence="10 11">Cm c5</strain>
    </source>
</reference>
<feature type="domain" description="OmpR/PhoB-type" evidence="9">
    <location>
        <begin position="129"/>
        <end position="225"/>
    </location>
</feature>
<dbReference type="Pfam" id="PF00486">
    <property type="entry name" value="Trans_reg_C"/>
    <property type="match status" value="1"/>
</dbReference>
<evidence type="ECO:0000256" key="5">
    <source>
        <dbReference type="ARBA" id="ARBA00023163"/>
    </source>
</evidence>
<dbReference type="Gene3D" id="1.10.10.10">
    <property type="entry name" value="Winged helix-like DNA-binding domain superfamily/Winged helix DNA-binding domain"/>
    <property type="match status" value="1"/>
</dbReference>
<feature type="DNA-binding region" description="OmpR/PhoB-type" evidence="7">
    <location>
        <begin position="129"/>
        <end position="225"/>
    </location>
</feature>
<organism evidence="10 11">
    <name type="scientific">Chondromyces crocatus</name>
    <dbReference type="NCBI Taxonomy" id="52"/>
    <lineage>
        <taxon>Bacteria</taxon>
        <taxon>Pseudomonadati</taxon>
        <taxon>Myxococcota</taxon>
        <taxon>Polyangia</taxon>
        <taxon>Polyangiales</taxon>
        <taxon>Polyangiaceae</taxon>
        <taxon>Chondromyces</taxon>
    </lineage>
</organism>
<feature type="domain" description="Response regulatory" evidence="8">
    <location>
        <begin position="3"/>
        <end position="119"/>
    </location>
</feature>
<keyword evidence="2" id="KW-0902">Two-component regulatory system</keyword>
<dbReference type="GO" id="GO:0006355">
    <property type="term" value="P:regulation of DNA-templated transcription"/>
    <property type="evidence" value="ECO:0007669"/>
    <property type="project" value="InterPro"/>
</dbReference>
<evidence type="ECO:0000256" key="4">
    <source>
        <dbReference type="ARBA" id="ARBA00023125"/>
    </source>
</evidence>
<dbReference type="InterPro" id="IPR001867">
    <property type="entry name" value="OmpR/PhoB-type_DNA-bd"/>
</dbReference>
<dbReference type="Pfam" id="PF00072">
    <property type="entry name" value="Response_reg"/>
    <property type="match status" value="1"/>
</dbReference>
<dbReference type="InterPro" id="IPR001789">
    <property type="entry name" value="Sig_transdc_resp-reg_receiver"/>
</dbReference>
<dbReference type="GO" id="GO:0005829">
    <property type="term" value="C:cytosol"/>
    <property type="evidence" value="ECO:0007669"/>
    <property type="project" value="TreeGrafter"/>
</dbReference>
<dbReference type="InterPro" id="IPR036388">
    <property type="entry name" value="WH-like_DNA-bd_sf"/>
</dbReference>
<gene>
    <name evidence="10" type="ORF">CMC5_038290</name>
</gene>
<evidence type="ECO:0000256" key="7">
    <source>
        <dbReference type="PROSITE-ProRule" id="PRU01091"/>
    </source>
</evidence>
<dbReference type="PANTHER" id="PTHR48111">
    <property type="entry name" value="REGULATOR OF RPOS"/>
    <property type="match status" value="1"/>
</dbReference>
<dbReference type="Gene3D" id="6.10.250.690">
    <property type="match status" value="1"/>
</dbReference>
<proteinExistence type="predicted"/>
<dbReference type="SUPFAM" id="SSF52172">
    <property type="entry name" value="CheY-like"/>
    <property type="match status" value="1"/>
</dbReference>
<name>A0A0K1EFN8_CHOCO</name>
<sequence length="246" mass="27340">MARILVIEDEPALLKVLDYNLRQAGHEVLATGLGEEGIRKARETPPDLVLLDMMLPDVPGTEVCRALQRSEATQRVPVIFVSARGDEVDRVVGFELGAVDYVVKPFSVRELLLRIQAVLRRSRAPEPAAKFTEFGCLRMDEGAHRVWVDQQEVELTLLELKLLLALHDSRERVQSRSALLEGVWGADVSVTTRTVDTHVKRLRDKLGRAGNYIETVRGIGYRFAGSPDLEPERCASDGGRFAGDEG</sequence>
<dbReference type="Proteomes" id="UP000067626">
    <property type="component" value="Chromosome"/>
</dbReference>
<dbReference type="GO" id="GO:0000156">
    <property type="term" value="F:phosphorelay response regulator activity"/>
    <property type="evidence" value="ECO:0007669"/>
    <property type="project" value="TreeGrafter"/>
</dbReference>
<evidence type="ECO:0000259" key="8">
    <source>
        <dbReference type="PROSITE" id="PS50110"/>
    </source>
</evidence>
<keyword evidence="3" id="KW-0805">Transcription regulation</keyword>
<evidence type="ECO:0000313" key="11">
    <source>
        <dbReference type="Proteomes" id="UP000067626"/>
    </source>
</evidence>
<dbReference type="PROSITE" id="PS50110">
    <property type="entry name" value="RESPONSE_REGULATORY"/>
    <property type="match status" value="1"/>
</dbReference>
<dbReference type="SMART" id="SM00862">
    <property type="entry name" value="Trans_reg_C"/>
    <property type="match status" value="1"/>
</dbReference>
<dbReference type="EMBL" id="CP012159">
    <property type="protein sequence ID" value="AKT39680.1"/>
    <property type="molecule type" value="Genomic_DNA"/>
</dbReference>
<feature type="modified residue" description="4-aspartylphosphate" evidence="6">
    <location>
        <position position="52"/>
    </location>
</feature>
<protein>
    <submittedName>
        <fullName evidence="10">Transcriptional regulator</fullName>
    </submittedName>
</protein>
<dbReference type="AlphaFoldDB" id="A0A0K1EFN8"/>
<dbReference type="SMART" id="SM00448">
    <property type="entry name" value="REC"/>
    <property type="match status" value="1"/>
</dbReference>
<keyword evidence="5" id="KW-0804">Transcription</keyword>
<evidence type="ECO:0000256" key="3">
    <source>
        <dbReference type="ARBA" id="ARBA00023015"/>
    </source>
</evidence>
<dbReference type="InterPro" id="IPR039420">
    <property type="entry name" value="WalR-like"/>
</dbReference>
<keyword evidence="11" id="KW-1185">Reference proteome</keyword>
<dbReference type="GO" id="GO:0000976">
    <property type="term" value="F:transcription cis-regulatory region binding"/>
    <property type="evidence" value="ECO:0007669"/>
    <property type="project" value="TreeGrafter"/>
</dbReference>
<dbReference type="GO" id="GO:0032993">
    <property type="term" value="C:protein-DNA complex"/>
    <property type="evidence" value="ECO:0007669"/>
    <property type="project" value="TreeGrafter"/>
</dbReference>
<evidence type="ECO:0000256" key="6">
    <source>
        <dbReference type="PROSITE-ProRule" id="PRU00169"/>
    </source>
</evidence>